<dbReference type="AlphaFoldDB" id="A0A4P6ET88"/>
<dbReference type="InterPro" id="IPR029069">
    <property type="entry name" value="HotDog_dom_sf"/>
</dbReference>
<organism evidence="5 6">
    <name type="scientific">Paenibacillus protaetiae</name>
    <dbReference type="NCBI Taxonomy" id="2509456"/>
    <lineage>
        <taxon>Bacteria</taxon>
        <taxon>Bacillati</taxon>
        <taxon>Bacillota</taxon>
        <taxon>Bacilli</taxon>
        <taxon>Bacillales</taxon>
        <taxon>Paenibacillaceae</taxon>
        <taxon>Paenibacillus</taxon>
    </lineage>
</organism>
<dbReference type="PANTHER" id="PTHR31793:SF27">
    <property type="entry name" value="NOVEL THIOESTERASE SUPERFAMILY DOMAIN AND SAPOSIN A-TYPE DOMAIN CONTAINING PROTEIN (0610012H03RIK)"/>
    <property type="match status" value="1"/>
</dbReference>
<feature type="domain" description="Acyl-ACP thioesterase N-terminal hotdog" evidence="3">
    <location>
        <begin position="7"/>
        <end position="125"/>
    </location>
</feature>
<dbReference type="Proteomes" id="UP000293568">
    <property type="component" value="Chromosome"/>
</dbReference>
<dbReference type="InterPro" id="IPR050563">
    <property type="entry name" value="4-hydroxybenzoyl-CoA_TE"/>
</dbReference>
<evidence type="ECO:0000313" key="6">
    <source>
        <dbReference type="Proteomes" id="UP000293568"/>
    </source>
</evidence>
<dbReference type="OrthoDB" id="9801517at2"/>
<dbReference type="RefSeq" id="WP_129438759.1">
    <property type="nucleotide sequence ID" value="NZ_CP035492.1"/>
</dbReference>
<evidence type="ECO:0000259" key="4">
    <source>
        <dbReference type="Pfam" id="PF20791"/>
    </source>
</evidence>
<dbReference type="KEGG" id="pprt:ET464_04935"/>
<dbReference type="Gene3D" id="3.10.129.10">
    <property type="entry name" value="Hotdog Thioesterase"/>
    <property type="match status" value="1"/>
</dbReference>
<sequence>MMQLEQFYCRNYRIGPSESDFRSMYRPSAMLEHMQLAADGDLNAMGISTSEMLEQGLGWMLLATDLSILHPARLDEEVSLFTWSKGSKGVLWLRDFILTNHEGDRIAEARTSWALIDLQKRKPLRPSAMPVEVKAYPEHSLGDIPEKIILPEGRQTRETDRFTARYSSTDSNGHMNNARYADLCCDNLTPVELAAGIRRLQISYYREVHMFEQVIIERTDAADGIIWFRGMAADERGTVFEAKLQLNGAA</sequence>
<comment type="similarity">
    <text evidence="1">Belongs to the 4-hydroxybenzoyl-CoA thioesterase family.</text>
</comment>
<accession>A0A4P6ET88</accession>
<protein>
    <submittedName>
        <fullName evidence="5">Acyl-ACP thioesterase</fullName>
    </submittedName>
</protein>
<feature type="domain" description="Acyl-ACP thioesterase-like C-terminal" evidence="4">
    <location>
        <begin position="157"/>
        <end position="218"/>
    </location>
</feature>
<evidence type="ECO:0000259" key="3">
    <source>
        <dbReference type="Pfam" id="PF01643"/>
    </source>
</evidence>
<keyword evidence="2" id="KW-0378">Hydrolase</keyword>
<dbReference type="CDD" id="cd00586">
    <property type="entry name" value="4HBT"/>
    <property type="match status" value="1"/>
</dbReference>
<dbReference type="EMBL" id="CP035492">
    <property type="protein sequence ID" value="QAY65826.1"/>
    <property type="molecule type" value="Genomic_DNA"/>
</dbReference>
<proteinExistence type="inferred from homology"/>
<name>A0A4P6ET88_9BACL</name>
<reference evidence="5 6" key="1">
    <citation type="submission" date="2019-01" db="EMBL/GenBank/DDBJ databases">
        <title>Genome sequencing of strain FW100M-2.</title>
        <authorList>
            <person name="Heo J."/>
            <person name="Kim S.-J."/>
            <person name="Kim J.-S."/>
            <person name="Hong S.-B."/>
            <person name="Kwon S.-W."/>
        </authorList>
    </citation>
    <scope>NUCLEOTIDE SEQUENCE [LARGE SCALE GENOMIC DNA]</scope>
    <source>
        <strain evidence="5 6">FW100M-2</strain>
    </source>
</reference>
<keyword evidence="6" id="KW-1185">Reference proteome</keyword>
<dbReference type="GO" id="GO:0006633">
    <property type="term" value="P:fatty acid biosynthetic process"/>
    <property type="evidence" value="ECO:0007669"/>
    <property type="project" value="InterPro"/>
</dbReference>
<dbReference type="InterPro" id="IPR049427">
    <property type="entry name" value="Acyl-ACP_TE_C"/>
</dbReference>
<dbReference type="InterPro" id="IPR002864">
    <property type="entry name" value="Acyl-ACP_thioesterase_NHD"/>
</dbReference>
<dbReference type="PANTHER" id="PTHR31793">
    <property type="entry name" value="4-HYDROXYBENZOYL-COA THIOESTERASE FAMILY MEMBER"/>
    <property type="match status" value="1"/>
</dbReference>
<dbReference type="Pfam" id="PF01643">
    <property type="entry name" value="Acyl-ACP_TE"/>
    <property type="match status" value="1"/>
</dbReference>
<dbReference type="SUPFAM" id="SSF54637">
    <property type="entry name" value="Thioesterase/thiol ester dehydrase-isomerase"/>
    <property type="match status" value="2"/>
</dbReference>
<evidence type="ECO:0000256" key="1">
    <source>
        <dbReference type="ARBA" id="ARBA00005953"/>
    </source>
</evidence>
<evidence type="ECO:0000256" key="2">
    <source>
        <dbReference type="ARBA" id="ARBA00022801"/>
    </source>
</evidence>
<dbReference type="GO" id="GO:0047617">
    <property type="term" value="F:fatty acyl-CoA hydrolase activity"/>
    <property type="evidence" value="ECO:0007669"/>
    <property type="project" value="TreeGrafter"/>
</dbReference>
<evidence type="ECO:0000313" key="5">
    <source>
        <dbReference type="EMBL" id="QAY65826.1"/>
    </source>
</evidence>
<gene>
    <name evidence="5" type="ORF">ET464_04935</name>
</gene>
<dbReference type="Pfam" id="PF20791">
    <property type="entry name" value="Acyl-ACP_TE_C"/>
    <property type="match status" value="1"/>
</dbReference>